<dbReference type="CDD" id="cd08760">
    <property type="entry name" value="Cyt_b561_FRRS1_like"/>
    <property type="match status" value="1"/>
</dbReference>
<evidence type="ECO:0000256" key="9">
    <source>
        <dbReference type="SAM" id="SignalP"/>
    </source>
</evidence>
<dbReference type="Proteomes" id="UP001301958">
    <property type="component" value="Unassembled WGS sequence"/>
</dbReference>
<dbReference type="Pfam" id="PF16010">
    <property type="entry name" value="CDH-cyt"/>
    <property type="match status" value="1"/>
</dbReference>
<dbReference type="Gene3D" id="2.60.40.1210">
    <property type="entry name" value="Cellobiose dehydrogenase, cytochrome domain"/>
    <property type="match status" value="1"/>
</dbReference>
<evidence type="ECO:0000256" key="2">
    <source>
        <dbReference type="ARBA" id="ARBA00022448"/>
    </source>
</evidence>
<name>A0AAN7BYB1_9PEZI</name>
<dbReference type="AlphaFoldDB" id="A0AAN7BYB1"/>
<keyword evidence="5 8" id="KW-1133">Transmembrane helix</keyword>
<keyword evidence="6 8" id="KW-0472">Membrane</keyword>
<dbReference type="GO" id="GO:0016020">
    <property type="term" value="C:membrane"/>
    <property type="evidence" value="ECO:0007669"/>
    <property type="project" value="UniProtKB-SubCell"/>
</dbReference>
<evidence type="ECO:0000256" key="8">
    <source>
        <dbReference type="SAM" id="Phobius"/>
    </source>
</evidence>
<evidence type="ECO:0000256" key="1">
    <source>
        <dbReference type="ARBA" id="ARBA00004370"/>
    </source>
</evidence>
<evidence type="ECO:0000256" key="3">
    <source>
        <dbReference type="ARBA" id="ARBA00022692"/>
    </source>
</evidence>
<accession>A0AAN7BYB1</accession>
<dbReference type="EMBL" id="MU865290">
    <property type="protein sequence ID" value="KAK4231840.1"/>
    <property type="molecule type" value="Genomic_DNA"/>
</dbReference>
<evidence type="ECO:0000256" key="6">
    <source>
        <dbReference type="ARBA" id="ARBA00023136"/>
    </source>
</evidence>
<dbReference type="PROSITE" id="PS50939">
    <property type="entry name" value="CYTOCHROME_B561"/>
    <property type="match status" value="1"/>
</dbReference>
<keyword evidence="12" id="KW-1185">Reference proteome</keyword>
<dbReference type="CDD" id="cd09630">
    <property type="entry name" value="CDH_like_cytochrome"/>
    <property type="match status" value="1"/>
</dbReference>
<feature type="transmembrane region" description="Helical" evidence="8">
    <location>
        <begin position="422"/>
        <end position="443"/>
    </location>
</feature>
<feature type="transmembrane region" description="Helical" evidence="8">
    <location>
        <begin position="356"/>
        <end position="376"/>
    </location>
</feature>
<evidence type="ECO:0000256" key="5">
    <source>
        <dbReference type="ARBA" id="ARBA00022989"/>
    </source>
</evidence>
<evidence type="ECO:0000313" key="11">
    <source>
        <dbReference type="EMBL" id="KAK4231840.1"/>
    </source>
</evidence>
<sequence length="516" mass="56627">MMPPLSKWGVVLLSAATLITGGAASASSSSSYAPKVQYCQFGHSQSEIDFCMGLMNNNNNDTTQHLFMSVRKSSTKGWTAIGTGESMTDSLMFIVYGSPGESRAPVVSVRTAGGHEKPRVVGFESLSGIVDGKEQVKNGRVKVVKAFWEELRSKRHEGEDEESESTEGKEPSFAARVEVVCEGCGWGEDTEGGYMPWIWAWNERQDFMDSEDGFDIGAMLHMHRHHVGSGGFGGFWVDMDKVKEGKGKDVGGDVDWSVFEAKKENERVGTSDVPPVGAGAGWLRKWSWVKVHGLMMVIGFLIMFPLGVVVMRMTPKGRNSSPFKRHWRVQMAATVLAVAGAVVGGVISRWRMPTTVHQWLGASIVMALLLQAVLGWRHHMVFLRIKRRTWISYGHIWLGRGIVAGGLVNILLGMRLSGHGAWNMAAVGAVVLVQVVGLAYFVWRAQRRAEVEKQVAKLSSEVEGHALMPRESTASNDYFAIEMSEDDSDNDSDASNKEATKHAKGYDARRSGDGKV</sequence>
<feature type="transmembrane region" description="Helical" evidence="8">
    <location>
        <begin position="331"/>
        <end position="350"/>
    </location>
</feature>
<keyword evidence="9" id="KW-0732">Signal</keyword>
<feature type="domain" description="Cytochrome b561" evidence="10">
    <location>
        <begin position="256"/>
        <end position="452"/>
    </location>
</feature>
<feature type="transmembrane region" description="Helical" evidence="8">
    <location>
        <begin position="397"/>
        <end position="416"/>
    </location>
</feature>
<reference evidence="11" key="2">
    <citation type="submission" date="2023-05" db="EMBL/GenBank/DDBJ databases">
        <authorList>
            <consortium name="Lawrence Berkeley National Laboratory"/>
            <person name="Steindorff A."/>
            <person name="Hensen N."/>
            <person name="Bonometti L."/>
            <person name="Westerberg I."/>
            <person name="Brannstrom I.O."/>
            <person name="Guillou S."/>
            <person name="Cros-Aarteil S."/>
            <person name="Calhoun S."/>
            <person name="Haridas S."/>
            <person name="Kuo A."/>
            <person name="Mondo S."/>
            <person name="Pangilinan J."/>
            <person name="Riley R."/>
            <person name="Labutti K."/>
            <person name="Andreopoulos B."/>
            <person name="Lipzen A."/>
            <person name="Chen C."/>
            <person name="Yanf M."/>
            <person name="Daum C."/>
            <person name="Ng V."/>
            <person name="Clum A."/>
            <person name="Ohm R."/>
            <person name="Martin F."/>
            <person name="Silar P."/>
            <person name="Natvig D."/>
            <person name="Lalanne C."/>
            <person name="Gautier V."/>
            <person name="Ament-Velasquez S.L."/>
            <person name="Kruys A."/>
            <person name="Hutchinson M.I."/>
            <person name="Powell A.J."/>
            <person name="Barry K."/>
            <person name="Miller A.N."/>
            <person name="Grigoriev I.V."/>
            <person name="Debuchy R."/>
            <person name="Gladieux P."/>
            <person name="Thoren M.H."/>
            <person name="Johannesson H."/>
        </authorList>
    </citation>
    <scope>NUCLEOTIDE SEQUENCE</scope>
    <source>
        <strain evidence="11">CBS 990.96</strain>
    </source>
</reference>
<proteinExistence type="predicted"/>
<feature type="region of interest" description="Disordered" evidence="7">
    <location>
        <begin position="484"/>
        <end position="516"/>
    </location>
</feature>
<dbReference type="InterPro" id="IPR006593">
    <property type="entry name" value="Cyt_b561/ferric_Rdtase_TM"/>
</dbReference>
<organism evidence="11 12">
    <name type="scientific">Podospora fimiseda</name>
    <dbReference type="NCBI Taxonomy" id="252190"/>
    <lineage>
        <taxon>Eukaryota</taxon>
        <taxon>Fungi</taxon>
        <taxon>Dikarya</taxon>
        <taxon>Ascomycota</taxon>
        <taxon>Pezizomycotina</taxon>
        <taxon>Sordariomycetes</taxon>
        <taxon>Sordariomycetidae</taxon>
        <taxon>Sordariales</taxon>
        <taxon>Podosporaceae</taxon>
        <taxon>Podospora</taxon>
    </lineage>
</organism>
<reference evidence="11" key="1">
    <citation type="journal article" date="2023" name="Mol. Phylogenet. Evol.">
        <title>Genome-scale phylogeny and comparative genomics of the fungal order Sordariales.</title>
        <authorList>
            <person name="Hensen N."/>
            <person name="Bonometti L."/>
            <person name="Westerberg I."/>
            <person name="Brannstrom I.O."/>
            <person name="Guillou S."/>
            <person name="Cros-Aarteil S."/>
            <person name="Calhoun S."/>
            <person name="Haridas S."/>
            <person name="Kuo A."/>
            <person name="Mondo S."/>
            <person name="Pangilinan J."/>
            <person name="Riley R."/>
            <person name="LaButti K."/>
            <person name="Andreopoulos B."/>
            <person name="Lipzen A."/>
            <person name="Chen C."/>
            <person name="Yan M."/>
            <person name="Daum C."/>
            <person name="Ng V."/>
            <person name="Clum A."/>
            <person name="Steindorff A."/>
            <person name="Ohm R.A."/>
            <person name="Martin F."/>
            <person name="Silar P."/>
            <person name="Natvig D.O."/>
            <person name="Lalanne C."/>
            <person name="Gautier V."/>
            <person name="Ament-Velasquez S.L."/>
            <person name="Kruys A."/>
            <person name="Hutchinson M.I."/>
            <person name="Powell A.J."/>
            <person name="Barry K."/>
            <person name="Miller A.N."/>
            <person name="Grigoriev I.V."/>
            <person name="Debuchy R."/>
            <person name="Gladieux P."/>
            <person name="Hiltunen Thoren M."/>
            <person name="Johannesson H."/>
        </authorList>
    </citation>
    <scope>NUCLEOTIDE SEQUENCE</scope>
    <source>
        <strain evidence="11">CBS 990.96</strain>
    </source>
</reference>
<feature type="compositionally biased region" description="Basic and acidic residues" evidence="7">
    <location>
        <begin position="494"/>
        <end position="516"/>
    </location>
</feature>
<evidence type="ECO:0000256" key="7">
    <source>
        <dbReference type="SAM" id="MobiDB-lite"/>
    </source>
</evidence>
<comment type="caution">
    <text evidence="11">The sequence shown here is derived from an EMBL/GenBank/DDBJ whole genome shotgun (WGS) entry which is preliminary data.</text>
</comment>
<dbReference type="SMART" id="SM00665">
    <property type="entry name" value="B561"/>
    <property type="match status" value="1"/>
</dbReference>
<evidence type="ECO:0000313" key="12">
    <source>
        <dbReference type="Proteomes" id="UP001301958"/>
    </source>
</evidence>
<keyword evidence="3 8" id="KW-0812">Transmembrane</keyword>
<feature type="transmembrane region" description="Helical" evidence="8">
    <location>
        <begin position="293"/>
        <end position="311"/>
    </location>
</feature>
<keyword evidence="2" id="KW-0813">Transport</keyword>
<gene>
    <name evidence="11" type="ORF">QBC38DRAFT_176337</name>
</gene>
<feature type="chain" id="PRO_5042947574" description="Cytochrome b561 domain-containing protein" evidence="9">
    <location>
        <begin position="25"/>
        <end position="516"/>
    </location>
</feature>
<keyword evidence="4" id="KW-0249">Electron transport</keyword>
<dbReference type="PANTHER" id="PTHR47797:SF3">
    <property type="entry name" value="CYTOCHROME B561 DOMAIN-CONTAINING PROTEIN"/>
    <property type="match status" value="1"/>
</dbReference>
<evidence type="ECO:0000256" key="4">
    <source>
        <dbReference type="ARBA" id="ARBA00022982"/>
    </source>
</evidence>
<evidence type="ECO:0000259" key="10">
    <source>
        <dbReference type="PROSITE" id="PS50939"/>
    </source>
</evidence>
<dbReference type="SUPFAM" id="SSF49344">
    <property type="entry name" value="CBD9-like"/>
    <property type="match status" value="1"/>
</dbReference>
<dbReference type="Pfam" id="PF03188">
    <property type="entry name" value="Cytochrom_B561"/>
    <property type="match status" value="1"/>
</dbReference>
<protein>
    <recommendedName>
        <fullName evidence="10">Cytochrome b561 domain-containing protein</fullName>
    </recommendedName>
</protein>
<feature type="signal peptide" evidence="9">
    <location>
        <begin position="1"/>
        <end position="24"/>
    </location>
</feature>
<dbReference type="Gene3D" id="1.20.120.1770">
    <property type="match status" value="1"/>
</dbReference>
<dbReference type="InterPro" id="IPR015920">
    <property type="entry name" value="Cellobiose_DH-like_cyt"/>
</dbReference>
<comment type="subcellular location">
    <subcellularLocation>
        <location evidence="1">Membrane</location>
    </subcellularLocation>
</comment>
<dbReference type="PANTHER" id="PTHR47797">
    <property type="entry name" value="DEHYDROGENASE, PUTATIVE (AFU_ORTHOLOGUE AFUA_8G05805)-RELATED"/>
    <property type="match status" value="1"/>
</dbReference>